<proteinExistence type="predicted"/>
<dbReference type="AlphaFoldDB" id="A0A2Z6E2G4"/>
<protein>
    <submittedName>
        <fullName evidence="1">Uncharacterized protein</fullName>
    </submittedName>
</protein>
<dbReference type="EMBL" id="AP018560">
    <property type="protein sequence ID" value="BBD79142.1"/>
    <property type="molecule type" value="Genomic_DNA"/>
</dbReference>
<reference evidence="2" key="2">
    <citation type="submission" date="2018-06" db="EMBL/GenBank/DDBJ databases">
        <title>Genome sequence of Rhodanobacteraceae bacterium strain Dysh456.</title>
        <authorList>
            <person name="Fukui M."/>
        </authorList>
    </citation>
    <scope>NUCLEOTIDE SEQUENCE [LARGE SCALE GENOMIC DNA]</scope>
    <source>
        <strain evidence="2">Dysh456</strain>
    </source>
</reference>
<dbReference type="Proteomes" id="UP000270530">
    <property type="component" value="Chromosome"/>
</dbReference>
<sequence>MQHPQLGSFQTLAIGRLCARLGPASAITNKPAINAWRLGTLPWLLS</sequence>
<gene>
    <name evidence="1" type="ORF">ALSL_0472</name>
</gene>
<evidence type="ECO:0000313" key="1">
    <source>
        <dbReference type="EMBL" id="BBD79142.1"/>
    </source>
</evidence>
<dbReference type="KEGG" id="rbd:ALSL_0472"/>
<evidence type="ECO:0000313" key="2">
    <source>
        <dbReference type="Proteomes" id="UP000270530"/>
    </source>
</evidence>
<accession>A0A2Z6E2G4</accession>
<reference evidence="2" key="1">
    <citation type="submission" date="2018-04" db="EMBL/GenBank/DDBJ databases">
        <authorList>
            <person name="Watanabe M."/>
            <person name="Kojima H."/>
        </authorList>
    </citation>
    <scope>NUCLEOTIDE SEQUENCE [LARGE SCALE GENOMIC DNA]</scope>
    <source>
        <strain evidence="2">Dysh456</strain>
    </source>
</reference>
<name>A0A2Z6E2G4_9GAMM</name>
<organism evidence="1 2">
    <name type="scientific">Aerosticca soli</name>
    <dbReference type="NCBI Taxonomy" id="2010829"/>
    <lineage>
        <taxon>Bacteria</taxon>
        <taxon>Pseudomonadati</taxon>
        <taxon>Pseudomonadota</taxon>
        <taxon>Gammaproteobacteria</taxon>
        <taxon>Lysobacterales</taxon>
        <taxon>Rhodanobacteraceae</taxon>
        <taxon>Aerosticca</taxon>
    </lineage>
</organism>
<keyword evidence="2" id="KW-1185">Reference proteome</keyword>